<dbReference type="PIRSF" id="PIRSF007028">
    <property type="entry name" value="UCP007028"/>
    <property type="match status" value="1"/>
</dbReference>
<dbReference type="SUPFAM" id="SSF54909">
    <property type="entry name" value="Dimeric alpha+beta barrel"/>
    <property type="match status" value="1"/>
</dbReference>
<dbReference type="Gene3D" id="3.30.70.100">
    <property type="match status" value="1"/>
</dbReference>
<dbReference type="STRING" id="595537.Varpa_1708"/>
<dbReference type="InterPro" id="IPR011008">
    <property type="entry name" value="Dimeric_a/b-barrel"/>
</dbReference>
<dbReference type="RefSeq" id="WP_013540157.1">
    <property type="nucleotide sequence ID" value="NC_014931.1"/>
</dbReference>
<evidence type="ECO:0000313" key="1">
    <source>
        <dbReference type="EMBL" id="ADU35918.1"/>
    </source>
</evidence>
<gene>
    <name evidence="1" type="ordered locus">Varpa_1708</name>
</gene>
<reference evidence="2" key="1">
    <citation type="submission" date="2010-12" db="EMBL/GenBank/DDBJ databases">
        <title>Complete sequence of Variovorax paradoxus EPS.</title>
        <authorList>
            <consortium name="US DOE Joint Genome Institute"/>
            <person name="Lucas S."/>
            <person name="Copeland A."/>
            <person name="Lapidus A."/>
            <person name="Cheng J.-F."/>
            <person name="Goodwin L."/>
            <person name="Pitluck S."/>
            <person name="Teshima H."/>
            <person name="Detter J.C."/>
            <person name="Han C."/>
            <person name="Tapia R."/>
            <person name="Land M."/>
            <person name="Hauser L."/>
            <person name="Kyrpides N."/>
            <person name="Ivanova N."/>
            <person name="Ovchinnikova G."/>
            <person name="Orwin P."/>
            <person name="Han J.-I.G."/>
            <person name="Woyke T."/>
        </authorList>
    </citation>
    <scope>NUCLEOTIDE SEQUENCE [LARGE SCALE GENOMIC DNA]</scope>
    <source>
        <strain evidence="2">EPS</strain>
    </source>
</reference>
<dbReference type="Proteomes" id="UP000008917">
    <property type="component" value="Chromosome"/>
</dbReference>
<dbReference type="AlphaFoldDB" id="E6V5M1"/>
<dbReference type="eggNOG" id="COG5507">
    <property type="taxonomic scope" value="Bacteria"/>
</dbReference>
<evidence type="ECO:0008006" key="3">
    <source>
        <dbReference type="Google" id="ProtNLM"/>
    </source>
</evidence>
<dbReference type="KEGG" id="vpe:Varpa_1708"/>
<sequence>MTYIDCYLAPVPRANKAVYEKMAAASAEVTRAHGALRVTECWLDESGPDASTYHGESARRDADQYTSFIEAAGAKEGEAVVMSWVEWPDKAARDIGMAKMTSDPRMQFEGQVPVFDGSRLIAGGFLPMISL</sequence>
<dbReference type="EMBL" id="CP002417">
    <property type="protein sequence ID" value="ADU35918.1"/>
    <property type="molecule type" value="Genomic_DNA"/>
</dbReference>
<dbReference type="OrthoDB" id="9792392at2"/>
<organism evidence="1 2">
    <name type="scientific">Variovorax paradoxus (strain EPS)</name>
    <dbReference type="NCBI Taxonomy" id="595537"/>
    <lineage>
        <taxon>Bacteria</taxon>
        <taxon>Pseudomonadati</taxon>
        <taxon>Pseudomonadota</taxon>
        <taxon>Betaproteobacteria</taxon>
        <taxon>Burkholderiales</taxon>
        <taxon>Comamonadaceae</taxon>
        <taxon>Variovorax</taxon>
    </lineage>
</organism>
<dbReference type="Pfam" id="PF07237">
    <property type="entry name" value="DUF1428"/>
    <property type="match status" value="1"/>
</dbReference>
<reference evidence="1 2" key="2">
    <citation type="journal article" date="2013" name="Genome Announc.">
        <title>Genome of the Root-Associated Plant Growth-Promoting Bacterium Variovorax paradoxus Strain EPS.</title>
        <authorList>
            <person name="Han J.I."/>
            <person name="Spain J.C."/>
            <person name="Leadbetter J.R."/>
            <person name="Ovchinnikova G."/>
            <person name="Goodwin L.A."/>
            <person name="Han C.S."/>
            <person name="Woyke T."/>
            <person name="Davenport K.W."/>
            <person name="Orwin P.M."/>
        </authorList>
    </citation>
    <scope>NUCLEOTIDE SEQUENCE [LARGE SCALE GENOMIC DNA]</scope>
    <source>
        <strain evidence="1 2">EPS</strain>
    </source>
</reference>
<protein>
    <recommendedName>
        <fullName evidence="3">DUF1428 domain-containing protein</fullName>
    </recommendedName>
</protein>
<proteinExistence type="predicted"/>
<dbReference type="InterPro" id="IPR009874">
    <property type="entry name" value="DUF1428"/>
</dbReference>
<accession>E6V5M1</accession>
<evidence type="ECO:0000313" key="2">
    <source>
        <dbReference type="Proteomes" id="UP000008917"/>
    </source>
</evidence>
<dbReference type="HOGENOM" id="CLU_136844_0_0_4"/>
<name>E6V5M1_VARPE</name>